<evidence type="ECO:0000313" key="3">
    <source>
        <dbReference type="Proteomes" id="UP000800096"/>
    </source>
</evidence>
<evidence type="ECO:0000256" key="1">
    <source>
        <dbReference type="SAM" id="MobiDB-lite"/>
    </source>
</evidence>
<dbReference type="Proteomes" id="UP000800096">
    <property type="component" value="Unassembled WGS sequence"/>
</dbReference>
<sequence>MGSPLAKNNAFGVGSPSWNLPFPSGNLTAAEILAYLPHWIKSVDVVDRFITNGGKSFTIAAVINEFRQLPGNGDAVFRPNSAQIMMSYAMRRAGFEEWTVGTHWNFERPDPSFSETDLNVQTFRLPCETHPKSHPSGKDEYQLKLNEPAEPIEFKTLALHIKVHPSGCDALDLARCVQYAVAHPDENWSFPNDFGLLVTKLGGPAVITHSHLDRQIFRRREAYFIEHSMAPTSGSPLKRMMDADGLVQVGGRRKSGRLANKVTVNLRDYDSDATDVEDYRSSRSGYSFPAKKRRLNRIPATPGSPSNDSDFSEVESEPDDEVPEAELVSDDELISPIKAARSRTAARKASQIIRSLSTETQRNIEDIAKRKLVSVSRPVSSPQRSQMPPSHVPKLPVVVSPEVMSLARAFVPRQPIYLPPPVLSANRLRVDSSTLFLYAADGCTTEAELWASALSSTRFNGPRRHPPFRELHRLTDPHPHDVSDWAENIRWAKEQHAVFGSDTWTEYDHHLELVTAHRRMMWASEEAIMSRS</sequence>
<protein>
    <submittedName>
        <fullName evidence="2">Uncharacterized protein</fullName>
    </submittedName>
</protein>
<gene>
    <name evidence="2" type="ORF">BDU57DRAFT_589732</name>
</gene>
<dbReference type="OrthoDB" id="3675232at2759"/>
<keyword evidence="3" id="KW-1185">Reference proteome</keyword>
<proteinExistence type="predicted"/>
<dbReference type="AlphaFoldDB" id="A0A6A5QBH1"/>
<accession>A0A6A5QBH1</accession>
<feature type="region of interest" description="Disordered" evidence="1">
    <location>
        <begin position="280"/>
        <end position="326"/>
    </location>
</feature>
<organism evidence="2 3">
    <name type="scientific">Ampelomyces quisqualis</name>
    <name type="common">Powdery mildew agent</name>
    <dbReference type="NCBI Taxonomy" id="50730"/>
    <lineage>
        <taxon>Eukaryota</taxon>
        <taxon>Fungi</taxon>
        <taxon>Dikarya</taxon>
        <taxon>Ascomycota</taxon>
        <taxon>Pezizomycotina</taxon>
        <taxon>Dothideomycetes</taxon>
        <taxon>Pleosporomycetidae</taxon>
        <taxon>Pleosporales</taxon>
        <taxon>Pleosporineae</taxon>
        <taxon>Phaeosphaeriaceae</taxon>
        <taxon>Ampelomyces</taxon>
    </lineage>
</organism>
<reference evidence="2" key="1">
    <citation type="journal article" date="2020" name="Stud. Mycol.">
        <title>101 Dothideomycetes genomes: a test case for predicting lifestyles and emergence of pathogens.</title>
        <authorList>
            <person name="Haridas S."/>
            <person name="Albert R."/>
            <person name="Binder M."/>
            <person name="Bloem J."/>
            <person name="Labutti K."/>
            <person name="Salamov A."/>
            <person name="Andreopoulos B."/>
            <person name="Baker S."/>
            <person name="Barry K."/>
            <person name="Bills G."/>
            <person name="Bluhm B."/>
            <person name="Cannon C."/>
            <person name="Castanera R."/>
            <person name="Culley D."/>
            <person name="Daum C."/>
            <person name="Ezra D."/>
            <person name="Gonzalez J."/>
            <person name="Henrissat B."/>
            <person name="Kuo A."/>
            <person name="Liang C."/>
            <person name="Lipzen A."/>
            <person name="Lutzoni F."/>
            <person name="Magnuson J."/>
            <person name="Mondo S."/>
            <person name="Nolan M."/>
            <person name="Ohm R."/>
            <person name="Pangilinan J."/>
            <person name="Park H.-J."/>
            <person name="Ramirez L."/>
            <person name="Alfaro M."/>
            <person name="Sun H."/>
            <person name="Tritt A."/>
            <person name="Yoshinaga Y."/>
            <person name="Zwiers L.-H."/>
            <person name="Turgeon B."/>
            <person name="Goodwin S."/>
            <person name="Spatafora J."/>
            <person name="Crous P."/>
            <person name="Grigoriev I."/>
        </authorList>
    </citation>
    <scope>NUCLEOTIDE SEQUENCE</scope>
    <source>
        <strain evidence="2">HMLAC05119</strain>
    </source>
</reference>
<name>A0A6A5QBH1_AMPQU</name>
<feature type="compositionally biased region" description="Acidic residues" evidence="1">
    <location>
        <begin position="310"/>
        <end position="326"/>
    </location>
</feature>
<dbReference type="EMBL" id="ML979139">
    <property type="protein sequence ID" value="KAF1912951.1"/>
    <property type="molecule type" value="Genomic_DNA"/>
</dbReference>
<evidence type="ECO:0000313" key="2">
    <source>
        <dbReference type="EMBL" id="KAF1912951.1"/>
    </source>
</evidence>